<organism evidence="1">
    <name type="scientific">marine sediment metagenome</name>
    <dbReference type="NCBI Taxonomy" id="412755"/>
    <lineage>
        <taxon>unclassified sequences</taxon>
        <taxon>metagenomes</taxon>
        <taxon>ecological metagenomes</taxon>
    </lineage>
</organism>
<feature type="non-terminal residue" evidence="1">
    <location>
        <position position="1"/>
    </location>
</feature>
<dbReference type="EMBL" id="BARU01013368">
    <property type="protein sequence ID" value="GAH36049.1"/>
    <property type="molecule type" value="Genomic_DNA"/>
</dbReference>
<reference evidence="1" key="1">
    <citation type="journal article" date="2014" name="Front. Microbiol.">
        <title>High frequency of phylogenetically diverse reductive dehalogenase-homologous genes in deep subseafloor sedimentary metagenomes.</title>
        <authorList>
            <person name="Kawai M."/>
            <person name="Futagami T."/>
            <person name="Toyoda A."/>
            <person name="Takaki Y."/>
            <person name="Nishi S."/>
            <person name="Hori S."/>
            <person name="Arai W."/>
            <person name="Tsubouchi T."/>
            <person name="Morono Y."/>
            <person name="Uchiyama I."/>
            <person name="Ito T."/>
            <person name="Fujiyama A."/>
            <person name="Inagaki F."/>
            <person name="Takami H."/>
        </authorList>
    </citation>
    <scope>NUCLEOTIDE SEQUENCE</scope>
    <source>
        <strain evidence="1">Expedition CK06-06</strain>
    </source>
</reference>
<gene>
    <name evidence="1" type="ORF">S03H2_24188</name>
</gene>
<proteinExistence type="predicted"/>
<dbReference type="AlphaFoldDB" id="X1G3A8"/>
<protein>
    <submittedName>
        <fullName evidence="1">Uncharacterized protein</fullName>
    </submittedName>
</protein>
<sequence length="123" mass="14026">LEKLFGKVRQLRSGLSIDRTRTSVSMNEYMDNLIPASKIANLKAGEIVAQISREAEPSNSKNNLSTYHCRIDLDPKALNKEAQGYLELPKFYNFGNAEEREETLRFNLFKINQEVAEIIASFN</sequence>
<name>X1G3A8_9ZZZZ</name>
<evidence type="ECO:0000313" key="1">
    <source>
        <dbReference type="EMBL" id="GAH36049.1"/>
    </source>
</evidence>
<comment type="caution">
    <text evidence="1">The sequence shown here is derived from an EMBL/GenBank/DDBJ whole genome shotgun (WGS) entry which is preliminary data.</text>
</comment>
<accession>X1G3A8</accession>